<sequence>MTEFKDVALKPGGAGGPAGDRQSPGRKGKGRTAHGWRVLLISCLLCTAVHHDQTKAIVEEGQGEYRRSRFHTKNIDHNGISESIDSIEDGKAENKVEELRKKEKKKQSQEKMQGKAWYIRLFRKKAAPTTTDQWTVMNKKDRLRQRQENLTKAEACLEAFFQRQEKERNRLIVSNLIQRSQKVVEANKVWSSLPMRADDVIRSVTFREPSPCNVPPLKAGLFGQRDAEWRRVLDEVRKTQMEKTPEKRMAEKTSQSTASIDWRRDLTTLFIGCTVFVFAWFCANAF</sequence>
<reference evidence="2" key="1">
    <citation type="submission" date="2020-10" db="EMBL/GenBank/DDBJ databases">
        <title>Chromosome-scale genome assembly of the Allis shad, Alosa alosa.</title>
        <authorList>
            <person name="Margot Z."/>
            <person name="Christophe K."/>
            <person name="Cabau C."/>
            <person name="Louis A."/>
            <person name="Berthelot C."/>
            <person name="Parey E."/>
            <person name="Roest Crollius H."/>
            <person name="Montfort J."/>
            <person name="Robinson-Rechavi M."/>
            <person name="Bucao C."/>
            <person name="Bouchez O."/>
            <person name="Gislard M."/>
            <person name="Lluch J."/>
            <person name="Milhes M."/>
            <person name="Lampietro C."/>
            <person name="Lopez Roques C."/>
            <person name="Donnadieu C."/>
            <person name="Braasch I."/>
            <person name="Desvignes T."/>
            <person name="Postlethwait J."/>
            <person name="Bobe J."/>
            <person name="Guiguen Y."/>
        </authorList>
    </citation>
    <scope>NUCLEOTIDE SEQUENCE</scope>
    <source>
        <strain evidence="2">M-15738</strain>
        <tissue evidence="2">Blood</tissue>
    </source>
</reference>
<gene>
    <name evidence="2" type="ORF">AALO_G00041800</name>
</gene>
<evidence type="ECO:0008006" key="4">
    <source>
        <dbReference type="Google" id="ProtNLM"/>
    </source>
</evidence>
<dbReference type="EMBL" id="JADWDJ010000003">
    <property type="protein sequence ID" value="KAG5283411.1"/>
    <property type="molecule type" value="Genomic_DNA"/>
</dbReference>
<protein>
    <recommendedName>
        <fullName evidence="4">Transmembrane protein</fullName>
    </recommendedName>
</protein>
<feature type="region of interest" description="Disordered" evidence="1">
    <location>
        <begin position="1"/>
        <end position="31"/>
    </location>
</feature>
<keyword evidence="3" id="KW-1185">Reference proteome</keyword>
<dbReference type="Proteomes" id="UP000823561">
    <property type="component" value="Chromosome 3"/>
</dbReference>
<dbReference type="AlphaFoldDB" id="A0AAV6HBS7"/>
<organism evidence="2 3">
    <name type="scientific">Alosa alosa</name>
    <name type="common">allis shad</name>
    <dbReference type="NCBI Taxonomy" id="278164"/>
    <lineage>
        <taxon>Eukaryota</taxon>
        <taxon>Metazoa</taxon>
        <taxon>Chordata</taxon>
        <taxon>Craniata</taxon>
        <taxon>Vertebrata</taxon>
        <taxon>Euteleostomi</taxon>
        <taxon>Actinopterygii</taxon>
        <taxon>Neopterygii</taxon>
        <taxon>Teleostei</taxon>
        <taxon>Clupei</taxon>
        <taxon>Clupeiformes</taxon>
        <taxon>Clupeoidei</taxon>
        <taxon>Clupeidae</taxon>
        <taxon>Alosa</taxon>
    </lineage>
</organism>
<accession>A0AAV6HBS7</accession>
<name>A0AAV6HBS7_9TELE</name>
<comment type="caution">
    <text evidence="2">The sequence shown here is derived from an EMBL/GenBank/DDBJ whole genome shotgun (WGS) entry which is preliminary data.</text>
</comment>
<evidence type="ECO:0000256" key="1">
    <source>
        <dbReference type="SAM" id="MobiDB-lite"/>
    </source>
</evidence>
<evidence type="ECO:0000313" key="3">
    <source>
        <dbReference type="Proteomes" id="UP000823561"/>
    </source>
</evidence>
<proteinExistence type="predicted"/>
<evidence type="ECO:0000313" key="2">
    <source>
        <dbReference type="EMBL" id="KAG5283411.1"/>
    </source>
</evidence>